<proteinExistence type="predicted"/>
<evidence type="ECO:0000313" key="2">
    <source>
        <dbReference type="Proteomes" id="UP000220397"/>
    </source>
</evidence>
<dbReference type="EMBL" id="NTUS01000026">
    <property type="protein sequence ID" value="PFB08117.1"/>
    <property type="molecule type" value="Genomic_DNA"/>
</dbReference>
<organism evidence="1 2">
    <name type="scientific">Bacillus thuringiensis</name>
    <dbReference type="NCBI Taxonomy" id="1428"/>
    <lineage>
        <taxon>Bacteria</taxon>
        <taxon>Bacillati</taxon>
        <taxon>Bacillota</taxon>
        <taxon>Bacilli</taxon>
        <taxon>Bacillales</taxon>
        <taxon>Bacillaceae</taxon>
        <taxon>Bacillus</taxon>
        <taxon>Bacillus cereus group</taxon>
    </lineage>
</organism>
<protein>
    <submittedName>
        <fullName evidence="1">Uncharacterized protein</fullName>
    </submittedName>
</protein>
<accession>A0A9X6VCV2</accession>
<dbReference type="RefSeq" id="WP_098368931.1">
    <property type="nucleotide sequence ID" value="NZ_JARSYC010000030.1"/>
</dbReference>
<name>A0A9X6VCV2_BACTU</name>
<reference evidence="1 2" key="1">
    <citation type="submission" date="2017-09" db="EMBL/GenBank/DDBJ databases">
        <title>Large-scale bioinformatics analysis of Bacillus genomes uncovers conserved roles of natural products in bacterial physiology.</title>
        <authorList>
            <consortium name="Agbiome Team Llc"/>
            <person name="Bleich R.M."/>
            <person name="Kirk G.J."/>
            <person name="Santa Maria K.C."/>
            <person name="Allen S.E."/>
            <person name="Farag S."/>
            <person name="Shank E.A."/>
            <person name="Bowers A."/>
        </authorList>
    </citation>
    <scope>NUCLEOTIDE SEQUENCE [LARGE SCALE GENOMIC DNA]</scope>
    <source>
        <strain evidence="1 2">AFS015413</strain>
    </source>
</reference>
<evidence type="ECO:0000313" key="1">
    <source>
        <dbReference type="EMBL" id="PFB08117.1"/>
    </source>
</evidence>
<comment type="caution">
    <text evidence="1">The sequence shown here is derived from an EMBL/GenBank/DDBJ whole genome shotgun (WGS) entry which is preliminary data.</text>
</comment>
<sequence>MNELNIEQLNITEEQKRNIKGWLKFTKLKPKFLHIDKLGYLYETGYNEIKKCLVTFRIFQSGLCDMHSGNVNINEFELIHEFK</sequence>
<dbReference type="AlphaFoldDB" id="A0A9X6VCV2"/>
<gene>
    <name evidence="1" type="ORF">CN398_10400</name>
</gene>
<dbReference type="Proteomes" id="UP000220397">
    <property type="component" value="Unassembled WGS sequence"/>
</dbReference>